<evidence type="ECO:0000259" key="8">
    <source>
        <dbReference type="PROSITE" id="PS50109"/>
    </source>
</evidence>
<keyword evidence="7" id="KW-0902">Two-component regulatory system</keyword>
<organism evidence="10 11">
    <name type="scientific">Paracoccus nototheniae</name>
    <dbReference type="NCBI Taxonomy" id="2489002"/>
    <lineage>
        <taxon>Bacteria</taxon>
        <taxon>Pseudomonadati</taxon>
        <taxon>Pseudomonadota</taxon>
        <taxon>Alphaproteobacteria</taxon>
        <taxon>Rhodobacterales</taxon>
        <taxon>Paracoccaceae</taxon>
        <taxon>Paracoccus</taxon>
    </lineage>
</organism>
<feature type="domain" description="HAMP" evidence="9">
    <location>
        <begin position="173"/>
        <end position="225"/>
    </location>
</feature>
<evidence type="ECO:0000256" key="6">
    <source>
        <dbReference type="ARBA" id="ARBA00022777"/>
    </source>
</evidence>
<dbReference type="InterPro" id="IPR011712">
    <property type="entry name" value="Sig_transdc_His_kin_sub3_dim/P"/>
</dbReference>
<evidence type="ECO:0000256" key="3">
    <source>
        <dbReference type="ARBA" id="ARBA00012438"/>
    </source>
</evidence>
<dbReference type="InterPro" id="IPR050482">
    <property type="entry name" value="Sensor_HK_TwoCompSys"/>
</dbReference>
<dbReference type="SMART" id="SM00387">
    <property type="entry name" value="HATPase_c"/>
    <property type="match status" value="1"/>
</dbReference>
<dbReference type="InterPro" id="IPR003660">
    <property type="entry name" value="HAMP_dom"/>
</dbReference>
<evidence type="ECO:0000256" key="5">
    <source>
        <dbReference type="ARBA" id="ARBA00022679"/>
    </source>
</evidence>
<dbReference type="InterPro" id="IPR003594">
    <property type="entry name" value="HATPase_dom"/>
</dbReference>
<dbReference type="Pfam" id="PF02518">
    <property type="entry name" value="HATPase_c"/>
    <property type="match status" value="1"/>
</dbReference>
<dbReference type="EMBL" id="JBHTOQ010000003">
    <property type="protein sequence ID" value="MFD1480079.1"/>
    <property type="molecule type" value="Genomic_DNA"/>
</dbReference>
<protein>
    <recommendedName>
        <fullName evidence="3">histidine kinase</fullName>
        <ecNumber evidence="3">2.7.13.3</ecNumber>
    </recommendedName>
</protein>
<dbReference type="CDD" id="cd16917">
    <property type="entry name" value="HATPase_UhpB-NarQ-NarX-like"/>
    <property type="match status" value="1"/>
</dbReference>
<gene>
    <name evidence="10" type="ORF">ACFQ5P_02095</name>
</gene>
<accession>A0ABW4DU20</accession>
<evidence type="ECO:0000313" key="11">
    <source>
        <dbReference type="Proteomes" id="UP001597302"/>
    </source>
</evidence>
<keyword evidence="6 10" id="KW-0418">Kinase</keyword>
<dbReference type="Gene3D" id="3.30.565.10">
    <property type="entry name" value="Histidine kinase-like ATPase, C-terminal domain"/>
    <property type="match status" value="1"/>
</dbReference>
<evidence type="ECO:0000256" key="4">
    <source>
        <dbReference type="ARBA" id="ARBA00022553"/>
    </source>
</evidence>
<dbReference type="GO" id="GO:0016301">
    <property type="term" value="F:kinase activity"/>
    <property type="evidence" value="ECO:0007669"/>
    <property type="project" value="UniProtKB-KW"/>
</dbReference>
<dbReference type="InterPro" id="IPR036890">
    <property type="entry name" value="HATPase_C_sf"/>
</dbReference>
<keyword evidence="5" id="KW-0808">Transferase</keyword>
<dbReference type="PANTHER" id="PTHR24421:SF58">
    <property type="entry name" value="SIGNAL TRANSDUCTION HISTIDINE-PROTEIN KINASE_PHOSPHATASE UHPB"/>
    <property type="match status" value="1"/>
</dbReference>
<comment type="caution">
    <text evidence="10">The sequence shown here is derived from an EMBL/GenBank/DDBJ whole genome shotgun (WGS) entry which is preliminary data.</text>
</comment>
<evidence type="ECO:0000256" key="1">
    <source>
        <dbReference type="ARBA" id="ARBA00000085"/>
    </source>
</evidence>
<proteinExistence type="predicted"/>
<dbReference type="Pfam" id="PF07730">
    <property type="entry name" value="HisKA_3"/>
    <property type="match status" value="1"/>
</dbReference>
<evidence type="ECO:0000259" key="9">
    <source>
        <dbReference type="PROSITE" id="PS50885"/>
    </source>
</evidence>
<keyword evidence="11" id="KW-1185">Reference proteome</keyword>
<dbReference type="Gene3D" id="1.20.5.1930">
    <property type="match status" value="1"/>
</dbReference>
<dbReference type="InterPro" id="IPR005467">
    <property type="entry name" value="His_kinase_dom"/>
</dbReference>
<dbReference type="RefSeq" id="WP_131577328.1">
    <property type="nucleotide sequence ID" value="NZ_CBCSAJ010000080.1"/>
</dbReference>
<comment type="catalytic activity">
    <reaction evidence="1">
        <text>ATP + protein L-histidine = ADP + protein N-phospho-L-histidine.</text>
        <dbReference type="EC" id="2.7.13.3"/>
    </reaction>
</comment>
<evidence type="ECO:0000256" key="7">
    <source>
        <dbReference type="ARBA" id="ARBA00023012"/>
    </source>
</evidence>
<dbReference type="SUPFAM" id="SSF55874">
    <property type="entry name" value="ATPase domain of HSP90 chaperone/DNA topoisomerase II/histidine kinase"/>
    <property type="match status" value="1"/>
</dbReference>
<dbReference type="EC" id="2.7.13.3" evidence="3"/>
<reference evidence="11" key="1">
    <citation type="journal article" date="2019" name="Int. J. Syst. Evol. Microbiol.">
        <title>The Global Catalogue of Microorganisms (GCM) 10K type strain sequencing project: providing services to taxonomists for standard genome sequencing and annotation.</title>
        <authorList>
            <consortium name="The Broad Institute Genomics Platform"/>
            <consortium name="The Broad Institute Genome Sequencing Center for Infectious Disease"/>
            <person name="Wu L."/>
            <person name="Ma J."/>
        </authorList>
    </citation>
    <scope>NUCLEOTIDE SEQUENCE [LARGE SCALE GENOMIC DNA]</scope>
    <source>
        <strain evidence="11">CCM 8875</strain>
    </source>
</reference>
<sequence>MTLRTRILLVILAMQLLLVGVLAAGSLDRLRRDIATETRMGAETARNLVLATIGTMQGAVPADRIMALLPERLTEPRHARIGILDALDGTLRQPAGPPDPAKRSPRWFAALVAPDPQETRLPVVIGGRPRGYVLITGDPAQEIARAWRDMRDLMALALVTGALQAGLIAWAVGQALRPVGTISARLSDLTRGDLEARIGPLPQPDLAPLARHADALAEALEQARRDRTRLQHQIVARGDAERKAIARDLHDEMGPCLFGLRVEADALRAAATDPAMVQSAEQIAVIAEQIARVNRALLNDLRPMAVGQLPLAAVLSDYAEDLARRFPDMTIGLEIAAGLPEPDEATALTLFRILQEGTTNALRHAQARQVDIRLWTDPAHWRMILSDDGTGIAEGRREGAGLTGMRERITLLGGDLNIATGPDGTVLQARLPRTGLTGAGIDGAGVAEPGLDGAGMHRNRTTT</sequence>
<name>A0ABW4DU20_9RHOB</name>
<evidence type="ECO:0000256" key="2">
    <source>
        <dbReference type="ARBA" id="ARBA00004370"/>
    </source>
</evidence>
<dbReference type="Proteomes" id="UP001597302">
    <property type="component" value="Unassembled WGS sequence"/>
</dbReference>
<keyword evidence="4" id="KW-0597">Phosphoprotein</keyword>
<evidence type="ECO:0000313" key="10">
    <source>
        <dbReference type="EMBL" id="MFD1480079.1"/>
    </source>
</evidence>
<dbReference type="PROSITE" id="PS50109">
    <property type="entry name" value="HIS_KIN"/>
    <property type="match status" value="1"/>
</dbReference>
<comment type="subcellular location">
    <subcellularLocation>
        <location evidence="2">Membrane</location>
    </subcellularLocation>
</comment>
<dbReference type="PANTHER" id="PTHR24421">
    <property type="entry name" value="NITRATE/NITRITE SENSOR PROTEIN NARX-RELATED"/>
    <property type="match status" value="1"/>
</dbReference>
<dbReference type="PROSITE" id="PS50885">
    <property type="entry name" value="HAMP"/>
    <property type="match status" value="1"/>
</dbReference>
<feature type="domain" description="Histidine kinase" evidence="8">
    <location>
        <begin position="248"/>
        <end position="435"/>
    </location>
</feature>